<dbReference type="Proteomes" id="UP000835052">
    <property type="component" value="Unassembled WGS sequence"/>
</dbReference>
<evidence type="ECO:0000256" key="5">
    <source>
        <dbReference type="ARBA" id="ARBA00037982"/>
    </source>
</evidence>
<dbReference type="GO" id="GO:0005524">
    <property type="term" value="F:ATP binding"/>
    <property type="evidence" value="ECO:0007669"/>
    <property type="project" value="UniProtKB-KW"/>
</dbReference>
<proteinExistence type="inferred from homology"/>
<sequence length="146" mass="16911">MQNVKEWLRQTAVGMAHVHQRGFIHRDLKPRNILFSGDPDDEKSHIVIGDFGLATVPNSKKAEFHDAFGKEDDFATNDLGTYEYMAPEQRAREEIDEKVDVYAFGIICYEVMSSYVEHSERKEFLEKVRTTKDDYFEDDEEAVGNL</sequence>
<dbReference type="GO" id="GO:0004694">
    <property type="term" value="F:eukaryotic translation initiation factor 2alpha kinase activity"/>
    <property type="evidence" value="ECO:0007669"/>
    <property type="project" value="TreeGrafter"/>
</dbReference>
<dbReference type="GO" id="GO:0005634">
    <property type="term" value="C:nucleus"/>
    <property type="evidence" value="ECO:0007669"/>
    <property type="project" value="TreeGrafter"/>
</dbReference>
<dbReference type="InterPro" id="IPR008271">
    <property type="entry name" value="Ser/Thr_kinase_AS"/>
</dbReference>
<dbReference type="Pfam" id="PF00069">
    <property type="entry name" value="Pkinase"/>
    <property type="match status" value="1"/>
</dbReference>
<gene>
    <name evidence="7" type="ORF">CAUJ_LOCUS7099</name>
</gene>
<dbReference type="InterPro" id="IPR011009">
    <property type="entry name" value="Kinase-like_dom_sf"/>
</dbReference>
<accession>A0A8S1HD02</accession>
<comment type="similarity">
    <text evidence="5">Belongs to the protein kinase superfamily. Ser/Thr protein kinase family. GCN2 subfamily.</text>
</comment>
<evidence type="ECO:0000256" key="3">
    <source>
        <dbReference type="ARBA" id="ARBA00022777"/>
    </source>
</evidence>
<reference evidence="7" key="1">
    <citation type="submission" date="2020-10" db="EMBL/GenBank/DDBJ databases">
        <authorList>
            <person name="Kikuchi T."/>
        </authorList>
    </citation>
    <scope>NUCLEOTIDE SEQUENCE</scope>
    <source>
        <strain evidence="7">NKZ352</strain>
    </source>
</reference>
<keyword evidence="8" id="KW-1185">Reference proteome</keyword>
<keyword evidence="4" id="KW-0067">ATP-binding</keyword>
<dbReference type="GO" id="GO:0005829">
    <property type="term" value="C:cytosol"/>
    <property type="evidence" value="ECO:0007669"/>
    <property type="project" value="TreeGrafter"/>
</dbReference>
<organism evidence="7 8">
    <name type="scientific">Caenorhabditis auriculariae</name>
    <dbReference type="NCBI Taxonomy" id="2777116"/>
    <lineage>
        <taxon>Eukaryota</taxon>
        <taxon>Metazoa</taxon>
        <taxon>Ecdysozoa</taxon>
        <taxon>Nematoda</taxon>
        <taxon>Chromadorea</taxon>
        <taxon>Rhabditida</taxon>
        <taxon>Rhabditina</taxon>
        <taxon>Rhabditomorpha</taxon>
        <taxon>Rhabditoidea</taxon>
        <taxon>Rhabditidae</taxon>
        <taxon>Peloderinae</taxon>
        <taxon>Caenorhabditis</taxon>
    </lineage>
</organism>
<dbReference type="PROSITE" id="PS00108">
    <property type="entry name" value="PROTEIN_KINASE_ST"/>
    <property type="match status" value="1"/>
</dbReference>
<dbReference type="InterPro" id="IPR000719">
    <property type="entry name" value="Prot_kinase_dom"/>
</dbReference>
<evidence type="ECO:0000313" key="8">
    <source>
        <dbReference type="Proteomes" id="UP000835052"/>
    </source>
</evidence>
<protein>
    <recommendedName>
        <fullName evidence="6">Protein kinase domain-containing protein</fullName>
    </recommendedName>
</protein>
<evidence type="ECO:0000256" key="4">
    <source>
        <dbReference type="ARBA" id="ARBA00022840"/>
    </source>
</evidence>
<dbReference type="EMBL" id="CAJGYM010000019">
    <property type="protein sequence ID" value="CAD6191180.1"/>
    <property type="molecule type" value="Genomic_DNA"/>
</dbReference>
<evidence type="ECO:0000256" key="1">
    <source>
        <dbReference type="ARBA" id="ARBA00022679"/>
    </source>
</evidence>
<evidence type="ECO:0000259" key="6">
    <source>
        <dbReference type="PROSITE" id="PS50011"/>
    </source>
</evidence>
<dbReference type="PROSITE" id="PS50011">
    <property type="entry name" value="PROTEIN_KINASE_DOM"/>
    <property type="match status" value="1"/>
</dbReference>
<dbReference type="AlphaFoldDB" id="A0A8S1HD02"/>
<feature type="domain" description="Protein kinase" evidence="6">
    <location>
        <begin position="1"/>
        <end position="146"/>
    </location>
</feature>
<keyword evidence="2" id="KW-0547">Nucleotide-binding</keyword>
<name>A0A8S1HD02_9PELO</name>
<evidence type="ECO:0000256" key="2">
    <source>
        <dbReference type="ARBA" id="ARBA00022741"/>
    </source>
</evidence>
<keyword evidence="3" id="KW-0418">Kinase</keyword>
<dbReference type="PANTHER" id="PTHR11042">
    <property type="entry name" value="EUKARYOTIC TRANSLATION INITIATION FACTOR 2-ALPHA KINASE EIF2-ALPHA KINASE -RELATED"/>
    <property type="match status" value="1"/>
</dbReference>
<evidence type="ECO:0000313" key="7">
    <source>
        <dbReference type="EMBL" id="CAD6191180.1"/>
    </source>
</evidence>
<keyword evidence="1" id="KW-0808">Transferase</keyword>
<dbReference type="OrthoDB" id="5864419at2759"/>
<dbReference type="InterPro" id="IPR050339">
    <property type="entry name" value="CC_SR_Kinase"/>
</dbReference>
<dbReference type="SUPFAM" id="SSF56112">
    <property type="entry name" value="Protein kinase-like (PK-like)"/>
    <property type="match status" value="1"/>
</dbReference>
<dbReference type="PANTHER" id="PTHR11042:SF136">
    <property type="entry name" value="EIF-2-ALPHA KINASE GCN2"/>
    <property type="match status" value="1"/>
</dbReference>
<comment type="caution">
    <text evidence="7">The sequence shown here is derived from an EMBL/GenBank/DDBJ whole genome shotgun (WGS) entry which is preliminary data.</text>
</comment>
<dbReference type="SMART" id="SM00220">
    <property type="entry name" value="S_TKc"/>
    <property type="match status" value="1"/>
</dbReference>
<dbReference type="Gene3D" id="1.10.510.10">
    <property type="entry name" value="Transferase(Phosphotransferase) domain 1"/>
    <property type="match status" value="1"/>
</dbReference>